<dbReference type="Proteomes" id="UP001519921">
    <property type="component" value="Unassembled WGS sequence"/>
</dbReference>
<accession>A0ABS7ALL9</accession>
<evidence type="ECO:0000313" key="1">
    <source>
        <dbReference type="EMBL" id="MBW6408988.1"/>
    </source>
</evidence>
<sequence>MAIESHIITKEKDKMIDMLLSGFNIKDIADACKVSRPTIYAWKKEPLVMAELEGRREQIKKTAQDKIVSNVTTCIDNMYDMANQKTDQRVRFQANKFIIEMGLGKASASTIDTSTGGNKDSSTDTNTLKKEIEEIKSFTVVK</sequence>
<protein>
    <submittedName>
        <fullName evidence="1">Helix-turn-helix domain-containing protein</fullName>
    </submittedName>
</protein>
<proteinExistence type="predicted"/>
<evidence type="ECO:0000313" key="2">
    <source>
        <dbReference type="Proteomes" id="UP001519921"/>
    </source>
</evidence>
<gene>
    <name evidence="1" type="ORF">KYD98_02690</name>
</gene>
<dbReference type="Pfam" id="PF13384">
    <property type="entry name" value="HTH_23"/>
    <property type="match status" value="1"/>
</dbReference>
<dbReference type="RefSeq" id="WP_219778051.1">
    <property type="nucleotide sequence ID" value="NZ_JAHXPT010000002.1"/>
</dbReference>
<comment type="caution">
    <text evidence="1">The sequence shown here is derived from an EMBL/GenBank/DDBJ whole genome shotgun (WGS) entry which is preliminary data.</text>
</comment>
<organism evidence="1 2">
    <name type="scientific">Clostridium weizhouense</name>
    <dbReference type="NCBI Taxonomy" id="2859781"/>
    <lineage>
        <taxon>Bacteria</taxon>
        <taxon>Bacillati</taxon>
        <taxon>Bacillota</taxon>
        <taxon>Clostridia</taxon>
        <taxon>Eubacteriales</taxon>
        <taxon>Clostridiaceae</taxon>
        <taxon>Clostridium</taxon>
    </lineage>
</organism>
<keyword evidence="2" id="KW-1185">Reference proteome</keyword>
<dbReference type="EMBL" id="JAHXPT010000002">
    <property type="protein sequence ID" value="MBW6408988.1"/>
    <property type="molecule type" value="Genomic_DNA"/>
</dbReference>
<dbReference type="Gene3D" id="1.10.10.60">
    <property type="entry name" value="Homeodomain-like"/>
    <property type="match status" value="1"/>
</dbReference>
<reference evidence="1 2" key="1">
    <citation type="submission" date="2021-07" db="EMBL/GenBank/DDBJ databases">
        <title>Clostridium weizhouense sp. nov., an anaerobic bacterium isolated from activated sludge of Petroleum wastewater.</title>
        <authorList>
            <person name="Li Q."/>
        </authorList>
    </citation>
    <scope>NUCLEOTIDE SEQUENCE [LARGE SCALE GENOMIC DNA]</scope>
    <source>
        <strain evidence="1 2">YB-6</strain>
    </source>
</reference>
<name>A0ABS7ALL9_9CLOT</name>